<evidence type="ECO:0000256" key="1">
    <source>
        <dbReference type="ARBA" id="ARBA00004571"/>
    </source>
</evidence>
<dbReference type="AlphaFoldDB" id="A0A327QU45"/>
<evidence type="ECO:0000256" key="3">
    <source>
        <dbReference type="ARBA" id="ARBA00022452"/>
    </source>
</evidence>
<dbReference type="PROSITE" id="PS52016">
    <property type="entry name" value="TONB_DEPENDENT_REC_3"/>
    <property type="match status" value="1"/>
</dbReference>
<dbReference type="Gene3D" id="2.170.130.10">
    <property type="entry name" value="TonB-dependent receptor, plug domain"/>
    <property type="match status" value="1"/>
</dbReference>
<keyword evidence="3 7" id="KW-1134">Transmembrane beta strand</keyword>
<dbReference type="InterPro" id="IPR036942">
    <property type="entry name" value="Beta-barrel_TonB_sf"/>
</dbReference>
<dbReference type="InterPro" id="IPR023996">
    <property type="entry name" value="TonB-dep_OMP_SusC/RagA"/>
</dbReference>
<evidence type="ECO:0000259" key="8">
    <source>
        <dbReference type="Pfam" id="PF07715"/>
    </source>
</evidence>
<keyword evidence="4 7" id="KW-0812">Transmembrane</keyword>
<reference evidence="9 10" key="1">
    <citation type="submission" date="2018-06" db="EMBL/GenBank/DDBJ databases">
        <title>Genomic Encyclopedia of Archaeal and Bacterial Type Strains, Phase II (KMG-II): from individual species to whole genera.</title>
        <authorList>
            <person name="Goeker M."/>
        </authorList>
    </citation>
    <scope>NUCLEOTIDE SEQUENCE [LARGE SCALE GENOMIC DNA]</scope>
    <source>
        <strain evidence="9 10">DSM 23857</strain>
    </source>
</reference>
<dbReference type="Pfam" id="PF07715">
    <property type="entry name" value="Plug"/>
    <property type="match status" value="1"/>
</dbReference>
<dbReference type="EMBL" id="QLLL01000002">
    <property type="protein sequence ID" value="RAJ08176.1"/>
    <property type="molecule type" value="Genomic_DNA"/>
</dbReference>
<keyword evidence="6 7" id="KW-0998">Cell outer membrane</keyword>
<evidence type="ECO:0000256" key="4">
    <source>
        <dbReference type="ARBA" id="ARBA00022692"/>
    </source>
</evidence>
<feature type="domain" description="TonB-dependent receptor plug" evidence="8">
    <location>
        <begin position="127"/>
        <end position="247"/>
    </location>
</feature>
<evidence type="ECO:0000256" key="7">
    <source>
        <dbReference type="PROSITE-ProRule" id="PRU01360"/>
    </source>
</evidence>
<sequence>MAYFLQQVQRVTLLICCVVGTSLTISAQTKPLINSHLSGRVMDAQTKEPLPGAAVQIQGTTHGVITDQQGKFSFVTGQPFPYTLIVTYTGYKKLEIVANNPNIDIALEVLQSQLNDVVVVGYGTKKKSDLTGAISSVNNNLFKQPVSSIDQALKGSVPGVQVVQTSGQPGGGVSIRVRGGSSIQGGNEPLYVIDGFPVYNSTTNAGTTSGTPINPLASINPADIENIDILKDASATAIYGSRGANGVVIVTTKKGRADRSNISWESSYGVQSLRKKIDVLNAQEFAILRNEVLFDTNPAKGPNQYLSNEEVAKLGKGTDWQDAAFRSGNIQNHQLTISGGSAKTRYLLSGNYFTQEGIIRHTDFNRISLRANIDAQPYERLKISSSITASKSDANIAPSGIVSSLLLMPPTATIYEPNGSYTLRNPFENIFANPIATLNEQLNKSTTNRFFGTAFGELKVIEGLHVKVLLGADVNTTNEKLYIPSTIYEGTQTGGAAGRGNYSSYSWLNENTITYNKNIGRHAFDVLGGFTQQEFNSDVVRTGAEKFVTDQLKYNSLQSGATLVRPFSNTTSWVLHSWLARVNYTYDNRLYLTASIRTDGSSRFGKGNKWGYFPSAAVSWRIGNEDFFKRYKQTISDLKLRASFGVTGNLEIGEYQSLATLYSVTYIIGNKILTGFTPNRIANDQLGWETTDQYNAGIDVGLWNNRVLVTLDGYYKKTRNLLLNVELPWTSGQASSLQNFGSVENRGIEIGINSKNFVGDFTWSTDFNFSLNRNKVLSLGNGAKQYITGNYIIQVGQPLGSFYGTVTNGILQTGEEKDKGAFTGNAAPKPGDRLYKDINKDGTFTTAADRAIIGNAQPNFLAGIQNHFSYHGVSLSVFFQGSFGNKILNGNRQSLELFTGQQNAAGSARDRWTATNPSQTIPRAKLDPAPIFSDRFIEDGTFVRLKNIALSYDISRNWLHNIAGIQVYVSAQNLLTWTKYTGFDPEVTSGSNVSPGTDAGIYPVAKTFNAGIKVSF</sequence>
<keyword evidence="2 7" id="KW-0813">Transport</keyword>
<dbReference type="InterPro" id="IPR012910">
    <property type="entry name" value="Plug_dom"/>
</dbReference>
<dbReference type="InterPro" id="IPR037066">
    <property type="entry name" value="Plug_dom_sf"/>
</dbReference>
<gene>
    <name evidence="9" type="ORF">LX64_00823</name>
</gene>
<dbReference type="InterPro" id="IPR023997">
    <property type="entry name" value="TonB-dep_OMP_SusC/RagA_CS"/>
</dbReference>
<dbReference type="Proteomes" id="UP000249547">
    <property type="component" value="Unassembled WGS sequence"/>
</dbReference>
<protein>
    <submittedName>
        <fullName evidence="9">TonB-linked SusC/RagA family outer membrane protein</fullName>
    </submittedName>
</protein>
<proteinExistence type="inferred from homology"/>
<evidence type="ECO:0000313" key="10">
    <source>
        <dbReference type="Proteomes" id="UP000249547"/>
    </source>
</evidence>
<dbReference type="SUPFAM" id="SSF56935">
    <property type="entry name" value="Porins"/>
    <property type="match status" value="1"/>
</dbReference>
<dbReference type="RefSeq" id="WP_111596355.1">
    <property type="nucleotide sequence ID" value="NZ_QLLL01000002.1"/>
</dbReference>
<dbReference type="NCBIfam" id="TIGR04057">
    <property type="entry name" value="SusC_RagA_signa"/>
    <property type="match status" value="1"/>
</dbReference>
<comment type="caution">
    <text evidence="9">The sequence shown here is derived from an EMBL/GenBank/DDBJ whole genome shotgun (WGS) entry which is preliminary data.</text>
</comment>
<accession>A0A327QU45</accession>
<evidence type="ECO:0000256" key="2">
    <source>
        <dbReference type="ARBA" id="ARBA00022448"/>
    </source>
</evidence>
<dbReference type="OrthoDB" id="9768177at2"/>
<dbReference type="GO" id="GO:0009279">
    <property type="term" value="C:cell outer membrane"/>
    <property type="evidence" value="ECO:0007669"/>
    <property type="project" value="UniProtKB-SubCell"/>
</dbReference>
<dbReference type="SUPFAM" id="SSF49464">
    <property type="entry name" value="Carboxypeptidase regulatory domain-like"/>
    <property type="match status" value="1"/>
</dbReference>
<name>A0A327QU45_9BACT</name>
<comment type="similarity">
    <text evidence="7">Belongs to the TonB-dependent receptor family.</text>
</comment>
<dbReference type="NCBIfam" id="TIGR04056">
    <property type="entry name" value="OMP_RagA_SusC"/>
    <property type="match status" value="1"/>
</dbReference>
<comment type="subcellular location">
    <subcellularLocation>
        <location evidence="1 7">Cell outer membrane</location>
        <topology evidence="1 7">Multi-pass membrane protein</topology>
    </subcellularLocation>
</comment>
<dbReference type="Gene3D" id="2.60.40.1120">
    <property type="entry name" value="Carboxypeptidase-like, regulatory domain"/>
    <property type="match status" value="1"/>
</dbReference>
<keyword evidence="5 7" id="KW-0472">Membrane</keyword>
<evidence type="ECO:0000256" key="5">
    <source>
        <dbReference type="ARBA" id="ARBA00023136"/>
    </source>
</evidence>
<dbReference type="InterPro" id="IPR039426">
    <property type="entry name" value="TonB-dep_rcpt-like"/>
</dbReference>
<dbReference type="FunFam" id="2.170.130.10:FF:000008">
    <property type="entry name" value="SusC/RagA family TonB-linked outer membrane protein"/>
    <property type="match status" value="1"/>
</dbReference>
<dbReference type="Gene3D" id="2.40.170.20">
    <property type="entry name" value="TonB-dependent receptor, beta-barrel domain"/>
    <property type="match status" value="1"/>
</dbReference>
<evidence type="ECO:0000256" key="6">
    <source>
        <dbReference type="ARBA" id="ARBA00023237"/>
    </source>
</evidence>
<organism evidence="9 10">
    <name type="scientific">Chitinophaga skermanii</name>
    <dbReference type="NCBI Taxonomy" id="331697"/>
    <lineage>
        <taxon>Bacteria</taxon>
        <taxon>Pseudomonadati</taxon>
        <taxon>Bacteroidota</taxon>
        <taxon>Chitinophagia</taxon>
        <taxon>Chitinophagales</taxon>
        <taxon>Chitinophagaceae</taxon>
        <taxon>Chitinophaga</taxon>
    </lineage>
</organism>
<dbReference type="InterPro" id="IPR008969">
    <property type="entry name" value="CarboxyPept-like_regulatory"/>
</dbReference>
<evidence type="ECO:0000313" key="9">
    <source>
        <dbReference type="EMBL" id="RAJ08176.1"/>
    </source>
</evidence>
<keyword evidence="10" id="KW-1185">Reference proteome</keyword>
<dbReference type="Pfam" id="PF13715">
    <property type="entry name" value="CarbopepD_reg_2"/>
    <property type="match status" value="1"/>
</dbReference>